<accession>A0A1V6U123</accession>
<protein>
    <recommendedName>
        <fullName evidence="6">DUF4038 domain-containing protein</fullName>
    </recommendedName>
</protein>
<feature type="domain" description="Apiosidase-like catalytic" evidence="3">
    <location>
        <begin position="37"/>
        <end position="420"/>
    </location>
</feature>
<dbReference type="OrthoDB" id="2581507at2759"/>
<dbReference type="Gene3D" id="3.20.20.80">
    <property type="entry name" value="Glycosidases"/>
    <property type="match status" value="1"/>
</dbReference>
<dbReference type="InterPro" id="IPR017853">
    <property type="entry name" value="GH"/>
</dbReference>
<dbReference type="InterPro" id="IPR025277">
    <property type="entry name" value="Apiosidase-like_cat_dom"/>
</dbReference>
<proteinExistence type="predicted"/>
<sequence>MVNLSFLLTAAALVTSVLTKAIPKNVPWFNVAISSSPDTRYLYHTKTGDPFFWIADTNWELFHKLNRTDVDLYLADRTAKGFNVMQAVILSKYNVTEIPNFYGDLAINNKDVTKPNEGYFSHVDWIVSRAAEYGITICMLPTWGRYVNWGWYGTSGYTLFNEENAEWFGRYLGQRYPGVPKMMGGDSNGFWADNVPQARAEWRENPSSDPQSHLHAIQDTRSIWAAMMKGIKEGEAGHGYNAFVTFQPTSPWISDPPTPFPWGHNYINGSYGTISMDAVQSGHESPDPNGIDARFTVLTSWDSRKNYESIINMREEFTGPVMDVKNHYEGANDSFNTSKPVWNVSDVRHGFYPAVLSGACGITYGSLPVQQSYENISLIASPEHFMEPQLGLSENASWHEAIHWPGAKQTGYVGKLFSSLSREQVNQLKPARGYISPVNGSTEDVMSFEGDRYIAGMITYGQYWVYTGWGDEFNVDLDAVSTEWGSIGISGIAQWFDPRTAEMHAASSKKPFPARGKKTLTPPTSGGVDFDWLLIIKISEQKCH</sequence>
<evidence type="ECO:0000256" key="1">
    <source>
        <dbReference type="SAM" id="SignalP"/>
    </source>
</evidence>
<dbReference type="AlphaFoldDB" id="A0A1V6U123"/>
<comment type="caution">
    <text evidence="4">The sequence shown here is derived from an EMBL/GenBank/DDBJ whole genome shotgun (WGS) entry which is preliminary data.</text>
</comment>
<dbReference type="Proteomes" id="UP000191285">
    <property type="component" value="Unassembled WGS sequence"/>
</dbReference>
<evidence type="ECO:0000259" key="2">
    <source>
        <dbReference type="Pfam" id="PF12904"/>
    </source>
</evidence>
<organism evidence="4 5">
    <name type="scientific">Penicillium steckii</name>
    <dbReference type="NCBI Taxonomy" id="303698"/>
    <lineage>
        <taxon>Eukaryota</taxon>
        <taxon>Fungi</taxon>
        <taxon>Dikarya</taxon>
        <taxon>Ascomycota</taxon>
        <taxon>Pezizomycotina</taxon>
        <taxon>Eurotiomycetes</taxon>
        <taxon>Eurotiomycetidae</taxon>
        <taxon>Eurotiales</taxon>
        <taxon>Aspergillaceae</taxon>
        <taxon>Penicillium</taxon>
    </lineage>
</organism>
<dbReference type="STRING" id="303698.A0A1V6U123"/>
<feature type="domain" description="Putative collagen-binding" evidence="2">
    <location>
        <begin position="462"/>
        <end position="536"/>
    </location>
</feature>
<dbReference type="EMBL" id="MLKD01000001">
    <property type="protein sequence ID" value="OQE32252.1"/>
    <property type="molecule type" value="Genomic_DNA"/>
</dbReference>
<feature type="signal peptide" evidence="1">
    <location>
        <begin position="1"/>
        <end position="19"/>
    </location>
</feature>
<evidence type="ECO:0008006" key="6">
    <source>
        <dbReference type="Google" id="ProtNLM"/>
    </source>
</evidence>
<dbReference type="InterPro" id="IPR024749">
    <property type="entry name" value="Collagen-bd_put"/>
</dbReference>
<evidence type="ECO:0000313" key="5">
    <source>
        <dbReference type="Proteomes" id="UP000191285"/>
    </source>
</evidence>
<evidence type="ECO:0000259" key="3">
    <source>
        <dbReference type="Pfam" id="PF13204"/>
    </source>
</evidence>
<evidence type="ECO:0000313" key="4">
    <source>
        <dbReference type="EMBL" id="OQE32252.1"/>
    </source>
</evidence>
<name>A0A1V6U123_9EURO</name>
<dbReference type="PANTHER" id="PTHR37836">
    <property type="entry name" value="LMO1036 PROTEIN"/>
    <property type="match status" value="1"/>
</dbReference>
<dbReference type="PANTHER" id="PTHR37836:SF2">
    <property type="entry name" value="DUF4038 DOMAIN-CONTAINING PROTEIN"/>
    <property type="match status" value="1"/>
</dbReference>
<keyword evidence="1" id="KW-0732">Signal</keyword>
<dbReference type="SUPFAM" id="SSF51445">
    <property type="entry name" value="(Trans)glycosidases"/>
    <property type="match status" value="1"/>
</dbReference>
<dbReference type="Pfam" id="PF13204">
    <property type="entry name" value="Apiosidase"/>
    <property type="match status" value="1"/>
</dbReference>
<gene>
    <name evidence="4" type="ORF">PENSTE_c001G10037</name>
</gene>
<feature type="chain" id="PRO_5012099289" description="DUF4038 domain-containing protein" evidence="1">
    <location>
        <begin position="20"/>
        <end position="544"/>
    </location>
</feature>
<reference evidence="5" key="1">
    <citation type="journal article" date="2017" name="Nat. Microbiol.">
        <title>Global analysis of biosynthetic gene clusters reveals vast potential of secondary metabolite production in Penicillium species.</title>
        <authorList>
            <person name="Nielsen J.C."/>
            <person name="Grijseels S."/>
            <person name="Prigent S."/>
            <person name="Ji B."/>
            <person name="Dainat J."/>
            <person name="Nielsen K.F."/>
            <person name="Frisvad J.C."/>
            <person name="Workman M."/>
            <person name="Nielsen J."/>
        </authorList>
    </citation>
    <scope>NUCLEOTIDE SEQUENCE [LARGE SCALE GENOMIC DNA]</scope>
    <source>
        <strain evidence="5">IBT 24891</strain>
    </source>
</reference>
<dbReference type="Pfam" id="PF12904">
    <property type="entry name" value="Collagen_bind_2"/>
    <property type="match status" value="1"/>
</dbReference>
<keyword evidence="5" id="KW-1185">Reference proteome</keyword>